<dbReference type="InterPro" id="IPR034768">
    <property type="entry name" value="4FE4S_WBL"/>
</dbReference>
<comment type="similarity">
    <text evidence="2 11">Belongs to the WhiB family.</text>
</comment>
<dbReference type="Pfam" id="PF02467">
    <property type="entry name" value="Whib"/>
    <property type="match status" value="1"/>
</dbReference>
<evidence type="ECO:0000256" key="1">
    <source>
        <dbReference type="ARBA" id="ARBA00004496"/>
    </source>
</evidence>
<comment type="function">
    <text evidence="11">Acts as a transcriptional regulator. Probably redox-responsive. The apo- but not holo-form probably binds DNA.</text>
</comment>
<dbReference type="EMBL" id="AORC01000009">
    <property type="protein sequence ID" value="EYT49480.1"/>
    <property type="molecule type" value="Genomic_DNA"/>
</dbReference>
<keyword evidence="11" id="KW-0963">Cytoplasm</keyword>
<protein>
    <recommendedName>
        <fullName evidence="11">Transcriptional regulator WhiB</fullName>
    </recommendedName>
</protein>
<dbReference type="OrthoDB" id="4228525at2"/>
<evidence type="ECO:0000256" key="2">
    <source>
        <dbReference type="ARBA" id="ARBA00006597"/>
    </source>
</evidence>
<feature type="binding site" evidence="11">
    <location>
        <position position="57"/>
    </location>
    <ligand>
        <name>[4Fe-4S] cluster</name>
        <dbReference type="ChEBI" id="CHEBI:49883"/>
    </ligand>
</feature>
<evidence type="ECO:0000313" key="14">
    <source>
        <dbReference type="Proteomes" id="UP000019754"/>
    </source>
</evidence>
<dbReference type="PANTHER" id="PTHR38839:SF7">
    <property type="entry name" value="TRANSCRIPTIONAL REGULATOR WHIB4"/>
    <property type="match status" value="1"/>
</dbReference>
<keyword evidence="5 11" id="KW-0408">Iron</keyword>
<proteinExistence type="inferred from homology"/>
<comment type="cofactor">
    <cofactor evidence="11">
        <name>[4Fe-4S] cluster</name>
        <dbReference type="ChEBI" id="CHEBI:49883"/>
    </cofactor>
    <text evidence="11">Binds 1 [4Fe-4S] cluster per subunit. Following nitrosylation of the [4Fe-4S] cluster binds 1 [4Fe-8(NO)] cluster per subunit.</text>
</comment>
<evidence type="ECO:0000256" key="11">
    <source>
        <dbReference type="HAMAP-Rule" id="MF_01479"/>
    </source>
</evidence>
<dbReference type="PANTHER" id="PTHR38839">
    <property type="entry name" value="TRANSCRIPTIONAL REGULATOR WHID-RELATED"/>
    <property type="match status" value="1"/>
</dbReference>
<comment type="PTM">
    <text evidence="11">Upon Fe-S cluster removal intramolecular disulfide bonds are formed.</text>
</comment>
<keyword evidence="8 11" id="KW-0238">DNA-binding</keyword>
<dbReference type="Proteomes" id="UP000019754">
    <property type="component" value="Unassembled WGS sequence"/>
</dbReference>
<dbReference type="GO" id="GO:0047134">
    <property type="term" value="F:protein-disulfide reductase [NAD(P)H] activity"/>
    <property type="evidence" value="ECO:0007669"/>
    <property type="project" value="TreeGrafter"/>
</dbReference>
<keyword evidence="10 11" id="KW-0804">Transcription</keyword>
<dbReference type="HOGENOM" id="CLU_106245_2_3_11"/>
<dbReference type="GO" id="GO:0003677">
    <property type="term" value="F:DNA binding"/>
    <property type="evidence" value="ECO:0007669"/>
    <property type="project" value="UniProtKB-UniRule"/>
</dbReference>
<accession>A0A022KUL0</accession>
<evidence type="ECO:0000256" key="6">
    <source>
        <dbReference type="ARBA" id="ARBA00023014"/>
    </source>
</evidence>
<dbReference type="GO" id="GO:0046872">
    <property type="term" value="F:metal ion binding"/>
    <property type="evidence" value="ECO:0007669"/>
    <property type="project" value="UniProtKB-KW"/>
</dbReference>
<keyword evidence="3 11" id="KW-0004">4Fe-4S</keyword>
<reference evidence="13 14" key="1">
    <citation type="journal article" date="2013" name="Genome Announc.">
        <title>Draft genome sequence of an Actinobacterium, Brachybacterium muris strain UCD-AY4.</title>
        <authorList>
            <person name="Lo J.R."/>
            <person name="Lang J.M."/>
            <person name="Darling A.E."/>
            <person name="Eisen J.A."/>
            <person name="Coil D.A."/>
        </authorList>
    </citation>
    <scope>NUCLEOTIDE SEQUENCE [LARGE SCALE GENOMIC DNA]</scope>
    <source>
        <strain evidence="13 14">UCD-AY4</strain>
    </source>
</reference>
<keyword evidence="6 11" id="KW-0411">Iron-sulfur</keyword>
<keyword evidence="14" id="KW-1185">Reference proteome</keyword>
<evidence type="ECO:0000313" key="13">
    <source>
        <dbReference type="EMBL" id="EYT49480.1"/>
    </source>
</evidence>
<comment type="caution">
    <text evidence="13">The sequence shown here is derived from an EMBL/GenBank/DDBJ whole genome shotgun (WGS) entry which is preliminary data.</text>
</comment>
<dbReference type="AlphaFoldDB" id="A0A022KUL0"/>
<sequence>MTILAGTTTGIAADAEDRSWAARGACVSMDPDEFFVQGAEQHAVKTTCGGCPVRTQCLVDALENRIDFGVWGGMTERERRRLLRRHPDVVDWSAALAFATRAPARGQ</sequence>
<evidence type="ECO:0000256" key="8">
    <source>
        <dbReference type="ARBA" id="ARBA00023125"/>
    </source>
</evidence>
<comment type="PTM">
    <text evidence="11">The Fe-S cluster can be nitrosylated by nitric oxide (NO).</text>
</comment>
<evidence type="ECO:0000256" key="4">
    <source>
        <dbReference type="ARBA" id="ARBA00022723"/>
    </source>
</evidence>
<dbReference type="STRING" id="1249481.D641_0108690"/>
<dbReference type="GO" id="GO:0051539">
    <property type="term" value="F:4 iron, 4 sulfur cluster binding"/>
    <property type="evidence" value="ECO:0007669"/>
    <property type="project" value="UniProtKB-UniRule"/>
</dbReference>
<keyword evidence="7 11" id="KW-0805">Transcription regulation</keyword>
<name>A0A022KUL0_9MICO</name>
<keyword evidence="9 11" id="KW-1015">Disulfide bond</keyword>
<evidence type="ECO:0000259" key="12">
    <source>
        <dbReference type="PROSITE" id="PS51674"/>
    </source>
</evidence>
<evidence type="ECO:0000256" key="7">
    <source>
        <dbReference type="ARBA" id="ARBA00023015"/>
    </source>
</evidence>
<dbReference type="PROSITE" id="PS51674">
    <property type="entry name" value="4FE4S_WBL"/>
    <property type="match status" value="1"/>
</dbReference>
<keyword evidence="4 11" id="KW-0479">Metal-binding</keyword>
<dbReference type="GO" id="GO:0035731">
    <property type="term" value="F:dinitrosyl-iron complex binding"/>
    <property type="evidence" value="ECO:0007669"/>
    <property type="project" value="UniProtKB-UniRule"/>
</dbReference>
<comment type="subcellular location">
    <subcellularLocation>
        <location evidence="1 11">Cytoplasm</location>
    </subcellularLocation>
</comment>
<evidence type="ECO:0000256" key="10">
    <source>
        <dbReference type="ARBA" id="ARBA00023163"/>
    </source>
</evidence>
<dbReference type="GO" id="GO:0005737">
    <property type="term" value="C:cytoplasm"/>
    <property type="evidence" value="ECO:0007669"/>
    <property type="project" value="UniProtKB-SubCell"/>
</dbReference>
<organism evidence="13 14">
    <name type="scientific">Brachybacterium muris UCD-AY4</name>
    <dbReference type="NCBI Taxonomy" id="1249481"/>
    <lineage>
        <taxon>Bacteria</taxon>
        <taxon>Bacillati</taxon>
        <taxon>Actinomycetota</taxon>
        <taxon>Actinomycetes</taxon>
        <taxon>Micrococcales</taxon>
        <taxon>Dermabacteraceae</taxon>
        <taxon>Brachybacterium</taxon>
    </lineage>
</organism>
<feature type="binding site" evidence="11">
    <location>
        <position position="51"/>
    </location>
    <ligand>
        <name>[4Fe-4S] cluster</name>
        <dbReference type="ChEBI" id="CHEBI:49883"/>
    </ligand>
</feature>
<dbReference type="RefSeq" id="WP_017823268.1">
    <property type="nucleotide sequence ID" value="NZ_AORC01000009.1"/>
</dbReference>
<feature type="binding site" evidence="11">
    <location>
        <position position="26"/>
    </location>
    <ligand>
        <name>[4Fe-4S] cluster</name>
        <dbReference type="ChEBI" id="CHEBI:49883"/>
    </ligand>
</feature>
<evidence type="ECO:0000256" key="5">
    <source>
        <dbReference type="ARBA" id="ARBA00023004"/>
    </source>
</evidence>
<dbReference type="InterPro" id="IPR003482">
    <property type="entry name" value="Whib"/>
</dbReference>
<gene>
    <name evidence="11" type="primary">whiB</name>
    <name evidence="13" type="ORF">D641_0108690</name>
</gene>
<evidence type="ECO:0000256" key="9">
    <source>
        <dbReference type="ARBA" id="ARBA00023157"/>
    </source>
</evidence>
<dbReference type="GO" id="GO:0045892">
    <property type="term" value="P:negative regulation of DNA-templated transcription"/>
    <property type="evidence" value="ECO:0007669"/>
    <property type="project" value="TreeGrafter"/>
</dbReference>
<feature type="binding site" evidence="11">
    <location>
        <position position="48"/>
    </location>
    <ligand>
        <name>[4Fe-4S] cluster</name>
        <dbReference type="ChEBI" id="CHEBI:49883"/>
    </ligand>
</feature>
<dbReference type="HAMAP" id="MF_01479">
    <property type="entry name" value="WhiB"/>
    <property type="match status" value="1"/>
</dbReference>
<feature type="domain" description="4Fe-4S Wbl-type" evidence="12">
    <location>
        <begin position="25"/>
        <end position="81"/>
    </location>
</feature>
<dbReference type="GO" id="GO:0045454">
    <property type="term" value="P:cell redox homeostasis"/>
    <property type="evidence" value="ECO:0007669"/>
    <property type="project" value="TreeGrafter"/>
</dbReference>
<evidence type="ECO:0000256" key="3">
    <source>
        <dbReference type="ARBA" id="ARBA00022485"/>
    </source>
</evidence>